<evidence type="ECO:0000256" key="2">
    <source>
        <dbReference type="ARBA" id="ARBA00023043"/>
    </source>
</evidence>
<proteinExistence type="predicted"/>
<dbReference type="PROSITE" id="PS50297">
    <property type="entry name" value="ANK_REP_REGION"/>
    <property type="match status" value="1"/>
</dbReference>
<dbReference type="PANTHER" id="PTHR24198">
    <property type="entry name" value="ANKYRIN REPEAT AND PROTEIN KINASE DOMAIN-CONTAINING PROTEIN"/>
    <property type="match status" value="1"/>
</dbReference>
<dbReference type="InterPro" id="IPR036770">
    <property type="entry name" value="Ankyrin_rpt-contain_sf"/>
</dbReference>
<dbReference type="EMBL" id="MU006807">
    <property type="protein sequence ID" value="KAF2635421.1"/>
    <property type="molecule type" value="Genomic_DNA"/>
</dbReference>
<evidence type="ECO:0000256" key="4">
    <source>
        <dbReference type="SAM" id="MobiDB-lite"/>
    </source>
</evidence>
<sequence>MCTNYEEVSLGRDRYRDEPPLTTYNEENDGPITLATKSGHTKVVETLLEINGISLNERGKDGWLPIHHAAHLGHGNCVNMLLSKDEKVADLRVDVTNETPLMLACANPHINSNAVIIKLLRVAPNINAKDYTGRTAIMHAAETGSLFILEKLLEQPNVDYNLMDDQERTMFFHLVCRDMNNASEWDQEHILKLLHIMQGHGLSSKTAGDKTILMAMAESRNHLFLQTLLSRDDPYVQDSINAQNVCGRTALSYAISNDHKDMVELFLSQDSINLGLQDEDGETALSLACDIGMTEIARLLLNHP</sequence>
<dbReference type="InterPro" id="IPR002110">
    <property type="entry name" value="Ankyrin_rpt"/>
</dbReference>
<reference evidence="5" key="1">
    <citation type="journal article" date="2020" name="Stud. Mycol.">
        <title>101 Dothideomycetes genomes: a test case for predicting lifestyles and emergence of pathogens.</title>
        <authorList>
            <person name="Haridas S."/>
            <person name="Albert R."/>
            <person name="Binder M."/>
            <person name="Bloem J."/>
            <person name="Labutti K."/>
            <person name="Salamov A."/>
            <person name="Andreopoulos B."/>
            <person name="Baker S."/>
            <person name="Barry K."/>
            <person name="Bills G."/>
            <person name="Bluhm B."/>
            <person name="Cannon C."/>
            <person name="Castanera R."/>
            <person name="Culley D."/>
            <person name="Daum C."/>
            <person name="Ezra D."/>
            <person name="Gonzalez J."/>
            <person name="Henrissat B."/>
            <person name="Kuo A."/>
            <person name="Liang C."/>
            <person name="Lipzen A."/>
            <person name="Lutzoni F."/>
            <person name="Magnuson J."/>
            <person name="Mondo S."/>
            <person name="Nolan M."/>
            <person name="Ohm R."/>
            <person name="Pangilinan J."/>
            <person name="Park H.-J."/>
            <person name="Ramirez L."/>
            <person name="Alfaro M."/>
            <person name="Sun H."/>
            <person name="Tritt A."/>
            <person name="Yoshinaga Y."/>
            <person name="Zwiers L.-H."/>
            <person name="Turgeon B."/>
            <person name="Goodwin S."/>
            <person name="Spatafora J."/>
            <person name="Crous P."/>
            <person name="Grigoriev I."/>
        </authorList>
    </citation>
    <scope>NUCLEOTIDE SEQUENCE</scope>
    <source>
        <strain evidence="5">CBS 473.64</strain>
    </source>
</reference>
<accession>A0A6A6RLQ1</accession>
<keyword evidence="2 3" id="KW-0040">ANK repeat</keyword>
<dbReference type="PROSITE" id="PS50088">
    <property type="entry name" value="ANK_REPEAT"/>
    <property type="match status" value="2"/>
</dbReference>
<dbReference type="Pfam" id="PF00023">
    <property type="entry name" value="Ank"/>
    <property type="match status" value="1"/>
</dbReference>
<dbReference type="SMART" id="SM00248">
    <property type="entry name" value="ANK"/>
    <property type="match status" value="7"/>
</dbReference>
<evidence type="ECO:0000313" key="5">
    <source>
        <dbReference type="EMBL" id="KAF2635421.1"/>
    </source>
</evidence>
<evidence type="ECO:0000256" key="1">
    <source>
        <dbReference type="ARBA" id="ARBA00022737"/>
    </source>
</evidence>
<name>A0A6A6RLQ1_9PLEO</name>
<dbReference type="Pfam" id="PF12796">
    <property type="entry name" value="Ank_2"/>
    <property type="match status" value="3"/>
</dbReference>
<dbReference type="AlphaFoldDB" id="A0A6A6RLQ1"/>
<dbReference type="OrthoDB" id="3694549at2759"/>
<feature type="non-terminal residue" evidence="5">
    <location>
        <position position="304"/>
    </location>
</feature>
<dbReference type="Proteomes" id="UP000799753">
    <property type="component" value="Unassembled WGS sequence"/>
</dbReference>
<dbReference type="PANTHER" id="PTHR24198:SF165">
    <property type="entry name" value="ANKYRIN REPEAT-CONTAINING PROTEIN-RELATED"/>
    <property type="match status" value="1"/>
</dbReference>
<feature type="repeat" description="ANK" evidence="3">
    <location>
        <begin position="280"/>
        <end position="304"/>
    </location>
</feature>
<evidence type="ECO:0000313" key="6">
    <source>
        <dbReference type="Proteomes" id="UP000799753"/>
    </source>
</evidence>
<gene>
    <name evidence="5" type="ORF">P280DRAFT_411655</name>
</gene>
<protein>
    <submittedName>
        <fullName evidence="5">Ankyrin</fullName>
    </submittedName>
</protein>
<dbReference type="Gene3D" id="1.25.40.20">
    <property type="entry name" value="Ankyrin repeat-containing domain"/>
    <property type="match status" value="2"/>
</dbReference>
<feature type="compositionally biased region" description="Basic and acidic residues" evidence="4">
    <location>
        <begin position="9"/>
        <end position="19"/>
    </location>
</feature>
<keyword evidence="6" id="KW-1185">Reference proteome</keyword>
<evidence type="ECO:0000256" key="3">
    <source>
        <dbReference type="PROSITE-ProRule" id="PRU00023"/>
    </source>
</evidence>
<organism evidence="5 6">
    <name type="scientific">Massarina eburnea CBS 473.64</name>
    <dbReference type="NCBI Taxonomy" id="1395130"/>
    <lineage>
        <taxon>Eukaryota</taxon>
        <taxon>Fungi</taxon>
        <taxon>Dikarya</taxon>
        <taxon>Ascomycota</taxon>
        <taxon>Pezizomycotina</taxon>
        <taxon>Dothideomycetes</taxon>
        <taxon>Pleosporomycetidae</taxon>
        <taxon>Pleosporales</taxon>
        <taxon>Massarineae</taxon>
        <taxon>Massarinaceae</taxon>
        <taxon>Massarina</taxon>
    </lineage>
</organism>
<feature type="repeat" description="ANK" evidence="3">
    <location>
        <begin position="96"/>
        <end position="131"/>
    </location>
</feature>
<dbReference type="SUPFAM" id="SSF48403">
    <property type="entry name" value="Ankyrin repeat"/>
    <property type="match status" value="1"/>
</dbReference>
<keyword evidence="1" id="KW-0677">Repeat</keyword>
<feature type="region of interest" description="Disordered" evidence="4">
    <location>
        <begin position="1"/>
        <end position="29"/>
    </location>
</feature>